<reference evidence="3" key="1">
    <citation type="submission" date="2022-10" db="EMBL/GenBank/DDBJ databases">
        <authorList>
            <person name="Yu W.X."/>
        </authorList>
    </citation>
    <scope>NUCLEOTIDE SEQUENCE</scope>
    <source>
        <strain evidence="3">AAT</strain>
    </source>
</reference>
<evidence type="ECO:0000259" key="2">
    <source>
        <dbReference type="Pfam" id="PF14349"/>
    </source>
</evidence>
<gene>
    <name evidence="3" type="primary">sprA</name>
    <name evidence="3" type="ORF">OM075_06215</name>
</gene>
<keyword evidence="4" id="KW-1185">Reference proteome</keyword>
<sequence length="2462" mass="279779">MRKVYRYIFNNQLYLILILLLGFNSVNAGNVHPPLIQEPDSLTQETRYPSISGESNNPFIKPEQKSAIQLQNSENFKYTTSYNPQTGEVSFYRKIGNVNVRLPYTMTLEEYLDEDVRKSMLAYWEGRARTVDSNDKFSIFNPSFSLGSELDNLLGGNLINIKPQGRAELKIGVNQTTIDNPTLQEDLRKTTTFDFEEKIQMNIQGSIGDKLKLGINYNTEATFEFENEMKLEYEGKEDDIIQSIEAGNVSLSLPGTLITGSQSLFGIKTDLQFGKLSVSAIASQQKGETTVLDVQGGAQKQEFEVAINEYDKNRHFFLSNFFRDLYNEAQSSYPLRSRISIQKIEVWVTNTAGNYDDARDIIGFMDIGENNNNIYNTNLWSQTSTDRNPANGTNNLYNEMNTTYSAIRDINQATQTLKTLSNSGFVSGQDYEKIENARLLSPSEYSLNSQLGFISLNSSLNSDEVLAVAFEYDYNGQTYTVGEFTNSGNEASTSLYLKLLKSTNLSPSVKPTWDLMMKNIYSIGAYQVNREDFEFDIAYVDDSTGAYINYLPETDIFANQEDSIPLILRIMNLDRLNDILDPIPDGVFDYITNQTILPENGRIIFPVLEPFGSHLEEVINSSTAISSNRKSELVDKYVYQALYDSTQTSATQISEKNKFWLRGTYKSSTSSEIALNAQNIPQGSVIVTAGGIKLTENIDYTVDYSFGTVKIINQGLLESGTPIKISLESQSLFNLQTKTLLGTHLNYQFNENFNVGATIEYLREQPLTQKVNIGDEPIANTIYGFNTSYFTESQWLTNVLNKLPGLQTTEPSSISFEGEFAQILPGHPNIIGAQGQAYIDDFEGTETSIDMRNWTAWSLASPPQGQEELIPNAGKINDISSGYDRAKIAWYSIDPLFFRNNQYTPNHIANDLDEQSNHYVRIIYEKEIWPEKQSEYGQPTNISVLNLAYYPQERGPYNYDTDINQDGELNTPEKRWGGIQRSIETNDFEAANVEFIEFWVMDPFIYNDDPNRAGDLYFNLGNVSEDVLNDSRKFFEQGLPGPDETSEVDQTVWGNIPTKTSLVSAFSNEPQARLMQDIGFDGLNDEQELAFYQDYINSINNLLNMGQLTDEAYQNIMNDPSSDNYHYFRGSDFDGDRTNILDRYKNFNGPEGNSVPSEYSPEGYSTAATSIPDQEDINGDNTLSETESYYQYRVRLDPQNMHVGENFITDIRTADVDLKNNTKEEVKWYQFRIPVAAPDKTIGNISDFTSIRFMRMFLNGFADTTVLRFASLDLVRSEWRKYGNDLLERNETLIENENTTFTTGAVNIEENAQRTPVNYVLPPGIDRVIDPANPQIRQLNEQSITLKVANLPKNDRRAIYKTVNLDIRQYGKLRMEVHAEEMDEGSIGDNKVRAFIRLGSDSKDNYYEYEVPLEMTAHGGAMSDEEVWPENNQFNFDLSLLQTVKLQRNQSSTSSSEVYMIQDGDNWVKIKGNPNLGNIKTILLGVRSTVAEKPVSFETWFNELRLTDFEEEGGWAANARMNIKLSDLGNVSLAGNTSTVGFGSVDQSVTERSQEDFYQYDIATNLELGKFLGANSRLSVPFYYSQSKEVTTPEYYPLDPDIKMDVVLDNANTKSERDSIKNLSQDVVTRQSINFTNVRLKPKKDSKKAKIYDISNLSTTYAYNETKSHDVNTEKAIDKDFKAVIAYNFTNRPKNYQPFSKSKALKGKAFKIIKDFNFYLMPTQISYRTEMLRDYKQTQLRNVNNPDYKIPITISKNFNWNRYFDLNYNLTKSLKFDFSSATNARIDEPEGIVDRDAYKTEYELWKDSVLTNILNGGRTTNYQHNFNANYNIPINKLPYLNWVNSNIRYSGKYSWEIEPQSTDDDIEWGNTISNGNNIQGTVNLTMNTLYNQSKYLKGLSRKYSNNKGNKNQKRTVRYNKDGITLKKGESYIINHKLKTTDVRVRMFDKNGRTARGKIVQINDSKTEFVPEADYDNARVMVSGTVEDKTTVLNMIVDHSAMVLTGVKNVSLSYTESNTTILPGYLPDSRFLGTSTYNGFNAPGYGFISGLQDRRFAQKAADKGWITIDTINNPYIMTEMKDLTLKASIQPINGLRIDLNANRRYANNMQEYYYQDGGSFNAYNTRESGSFSMTYNIIRTAFKDVGKSGTFESETYNKFLQNRSKIAGRLVNKRLAANANYISDAIAMNPENQNPNGYSLNSQDVLIPAFLSAYSGTDPDNIFTTLFPSAFLMHPNWRITYNGLSKIDFFKKYIRSFDISHTYKSNYTLSSYASNSDYYEDYSGISWIRDVQENFISQYQVNAVTITESFQPLIGFNITWNNSLITKFEVAKSRGLSLSLTSNQLVENYDDKFTVGLGYRFDKMDMILGSGRGAKKMSSDLNLSLDLSIKDNMSLIRQIEDNTSQLTAGGKITAINFTADYVLSDKFSMQVYYDRTVNNPYISTSYPTTTSNFGVSFSFSLSQ</sequence>
<evidence type="ECO:0000313" key="3">
    <source>
        <dbReference type="EMBL" id="MCW3786054.1"/>
    </source>
</evidence>
<organism evidence="3 4">
    <name type="scientific">Plebeiibacterium sediminum</name>
    <dbReference type="NCBI Taxonomy" id="2992112"/>
    <lineage>
        <taxon>Bacteria</taxon>
        <taxon>Pseudomonadati</taxon>
        <taxon>Bacteroidota</taxon>
        <taxon>Bacteroidia</taxon>
        <taxon>Marinilabiliales</taxon>
        <taxon>Marinilabiliaceae</taxon>
        <taxon>Plebeiibacterium</taxon>
    </lineage>
</organism>
<dbReference type="RefSeq" id="WP_301189622.1">
    <property type="nucleotide sequence ID" value="NZ_JAPDPJ010000009.1"/>
</dbReference>
<dbReference type="EMBL" id="JAPDPJ010000009">
    <property type="protein sequence ID" value="MCW3786054.1"/>
    <property type="molecule type" value="Genomic_DNA"/>
</dbReference>
<protein>
    <submittedName>
        <fullName evidence="3">Cell surface protein SprA</fullName>
    </submittedName>
</protein>
<feature type="domain" description="Gliding motility protein SprA N-terminal" evidence="2">
    <location>
        <begin position="1094"/>
        <end position="1605"/>
    </location>
</feature>
<name>A0AAE3M3A0_9BACT</name>
<dbReference type="InterPro" id="IPR026377">
    <property type="entry name" value="Cell_surface_SprA"/>
</dbReference>
<feature type="domain" description="Gliding motility protein SprA N-terminal" evidence="2">
    <location>
        <begin position="106"/>
        <end position="453"/>
    </location>
</feature>
<dbReference type="Proteomes" id="UP001209229">
    <property type="component" value="Unassembled WGS sequence"/>
</dbReference>
<evidence type="ECO:0000313" key="4">
    <source>
        <dbReference type="Proteomes" id="UP001209229"/>
    </source>
</evidence>
<feature type="region of interest" description="Disordered" evidence="1">
    <location>
        <begin position="1147"/>
        <end position="1178"/>
    </location>
</feature>
<dbReference type="InterPro" id="IPR025684">
    <property type="entry name" value="SprA_N_dom"/>
</dbReference>
<accession>A0AAE3M3A0</accession>
<dbReference type="NCBIfam" id="TIGR04189">
    <property type="entry name" value="surface_SprA"/>
    <property type="match status" value="1"/>
</dbReference>
<evidence type="ECO:0000256" key="1">
    <source>
        <dbReference type="SAM" id="MobiDB-lite"/>
    </source>
</evidence>
<dbReference type="Pfam" id="PF14349">
    <property type="entry name" value="SprA_N"/>
    <property type="match status" value="2"/>
</dbReference>
<proteinExistence type="predicted"/>
<comment type="caution">
    <text evidence="3">The sequence shown here is derived from an EMBL/GenBank/DDBJ whole genome shotgun (WGS) entry which is preliminary data.</text>
</comment>